<evidence type="ECO:0000313" key="2">
    <source>
        <dbReference type="EMBL" id="EFE71268.2"/>
    </source>
</evidence>
<protein>
    <submittedName>
        <fullName evidence="2">Predicted protein</fullName>
    </submittedName>
</protein>
<dbReference type="Proteomes" id="UP000003824">
    <property type="component" value="Unassembled WGS sequence"/>
</dbReference>
<feature type="compositionally biased region" description="Basic and acidic residues" evidence="1">
    <location>
        <begin position="164"/>
        <end position="185"/>
    </location>
</feature>
<evidence type="ECO:0000313" key="3">
    <source>
        <dbReference type="Proteomes" id="UP000003824"/>
    </source>
</evidence>
<name>D6A0Z3_STRV1</name>
<proteinExistence type="predicted"/>
<sequence>MADVATSPPGTRATLTGPRRRPPWTTARARLHPYDAELRLTARRLAHRRFLTVSTATAPSPPGVQPQRARGRAARPYRRPRRGALARLGVLDPAGTAPTGPTTTDRTPPGPGRTARARTLTGDARERRPTDGRAAATAPWNVMPRQVRFPRREFVPDAAARPTTDARDGYRAGRLPDRPGPDRPRRSPLHGRLLRHRGRRARAAARPMPRDVSRHAPVTAHDAPSPTKARKFTVRHITPGSVGKA</sequence>
<reference evidence="3" key="1">
    <citation type="submission" date="2008-12" db="EMBL/GenBank/DDBJ databases">
        <title>Annotation of Streptomyces ghanaensis ATCC 14672.</title>
        <authorList>
            <consortium name="The Broad Institute Genome Sequencing Platform"/>
            <consortium name="Broad Institute Microbial Sequencing Center"/>
            <person name="Fischbach M."/>
            <person name="Ward D."/>
            <person name="Young S."/>
            <person name="Kodira C.D."/>
            <person name="Zeng Q."/>
            <person name="Koehrsen M."/>
            <person name="Godfrey P."/>
            <person name="Alvarado L."/>
            <person name="Berlin A.M."/>
            <person name="Borenstein D."/>
            <person name="Chen Z."/>
            <person name="Engels R."/>
            <person name="Freedman E."/>
            <person name="Gellesch M."/>
            <person name="Goldberg J."/>
            <person name="Griggs A."/>
            <person name="Gujja S."/>
            <person name="Heiman D.I."/>
            <person name="Hepburn T.A."/>
            <person name="Howarth C."/>
            <person name="Jen D."/>
            <person name="Larson L."/>
            <person name="Lewis B."/>
            <person name="Mehta T."/>
            <person name="Park D."/>
            <person name="Pearson M."/>
            <person name="Roberts A."/>
            <person name="Saif S."/>
            <person name="Shea T.D."/>
            <person name="Shenoy N."/>
            <person name="Sisk P."/>
            <person name="Stolte C."/>
            <person name="Sykes S.N."/>
            <person name="Walk T."/>
            <person name="White J."/>
            <person name="Yandava C."/>
            <person name="Straight P."/>
            <person name="Clardy J."/>
            <person name="Hung D."/>
            <person name="Kolter R."/>
            <person name="Mekalanos J."/>
            <person name="Walker S."/>
            <person name="Walsh C.T."/>
            <person name="Wieland B.L.C."/>
            <person name="Ilzarbe M."/>
            <person name="Galagan J."/>
            <person name="Nusbaum C."/>
            <person name="Birren B."/>
        </authorList>
    </citation>
    <scope>NUCLEOTIDE SEQUENCE [LARGE SCALE GENOMIC DNA]</scope>
    <source>
        <strain evidence="3">ATCC 14672 / DSM 40746 / JCM 4963 / KCTC 9882 / NRRL B-12104 / FH 1290</strain>
    </source>
</reference>
<feature type="compositionally biased region" description="Basic residues" evidence="1">
    <location>
        <begin position="186"/>
        <end position="203"/>
    </location>
</feature>
<organism evidence="2 3">
    <name type="scientific">Streptomyces viridosporus (strain ATCC 14672 / DSM 40746 / JCM 4963 / KCTC 9882 / NRRL B-12104 / FH 1290)</name>
    <name type="common">Streptomyces ghanaensis</name>
    <dbReference type="NCBI Taxonomy" id="566461"/>
    <lineage>
        <taxon>Bacteria</taxon>
        <taxon>Bacillati</taxon>
        <taxon>Actinomycetota</taxon>
        <taxon>Actinomycetes</taxon>
        <taxon>Kitasatosporales</taxon>
        <taxon>Streptomycetaceae</taxon>
        <taxon>Streptomyces</taxon>
    </lineage>
</organism>
<feature type="region of interest" description="Disordered" evidence="1">
    <location>
        <begin position="52"/>
        <end position="245"/>
    </location>
</feature>
<feature type="compositionally biased region" description="Low complexity" evidence="1">
    <location>
        <begin position="85"/>
        <end position="119"/>
    </location>
</feature>
<feature type="region of interest" description="Disordered" evidence="1">
    <location>
        <begin position="1"/>
        <end position="28"/>
    </location>
</feature>
<gene>
    <name evidence="2" type="ORF">SSFG_06508</name>
</gene>
<dbReference type="EMBL" id="DS999641">
    <property type="protein sequence ID" value="EFE71268.2"/>
    <property type="molecule type" value="Genomic_DNA"/>
</dbReference>
<feature type="compositionally biased region" description="Basic residues" evidence="1">
    <location>
        <begin position="69"/>
        <end position="84"/>
    </location>
</feature>
<evidence type="ECO:0000256" key="1">
    <source>
        <dbReference type="SAM" id="MobiDB-lite"/>
    </source>
</evidence>
<accession>D6A0Z3</accession>
<dbReference type="eggNOG" id="COG3540">
    <property type="taxonomic scope" value="Bacteria"/>
</dbReference>
<dbReference type="AlphaFoldDB" id="D6A0Z3"/>